<protein>
    <submittedName>
        <fullName evidence="1">AsmA-like C-terminal region</fullName>
    </submittedName>
</protein>
<gene>
    <name evidence="1" type="ORF">SAMN04488104_102223</name>
</gene>
<dbReference type="PANTHER" id="PTHR30441:SF8">
    <property type="entry name" value="DUF748 DOMAIN-CONTAINING PROTEIN"/>
    <property type="match status" value="1"/>
</dbReference>
<evidence type="ECO:0000313" key="1">
    <source>
        <dbReference type="EMBL" id="SDD27827.1"/>
    </source>
</evidence>
<dbReference type="RefSeq" id="WP_087939863.1">
    <property type="nucleotide sequence ID" value="NZ_FNAC01000022.1"/>
</dbReference>
<dbReference type="GO" id="GO:0090313">
    <property type="term" value="P:regulation of protein targeting to membrane"/>
    <property type="evidence" value="ECO:0007669"/>
    <property type="project" value="TreeGrafter"/>
</dbReference>
<proteinExistence type="predicted"/>
<dbReference type="PANTHER" id="PTHR30441">
    <property type="entry name" value="DUF748 DOMAIN-CONTAINING PROTEIN"/>
    <property type="match status" value="1"/>
</dbReference>
<organism evidence="1 2">
    <name type="scientific">Algoriphagus faecimaris</name>
    <dbReference type="NCBI Taxonomy" id="686796"/>
    <lineage>
        <taxon>Bacteria</taxon>
        <taxon>Pseudomonadati</taxon>
        <taxon>Bacteroidota</taxon>
        <taxon>Cytophagia</taxon>
        <taxon>Cytophagales</taxon>
        <taxon>Cyclobacteriaceae</taxon>
        <taxon>Algoriphagus</taxon>
    </lineage>
</organism>
<dbReference type="GO" id="GO:0005886">
    <property type="term" value="C:plasma membrane"/>
    <property type="evidence" value="ECO:0007669"/>
    <property type="project" value="TreeGrafter"/>
</dbReference>
<accession>A0A1G6THC6</accession>
<dbReference type="OrthoDB" id="596403at2"/>
<name>A0A1G6THC6_9BACT</name>
<evidence type="ECO:0000313" key="2">
    <source>
        <dbReference type="Proteomes" id="UP000199060"/>
    </source>
</evidence>
<dbReference type="Proteomes" id="UP000199060">
    <property type="component" value="Unassembled WGS sequence"/>
</dbReference>
<dbReference type="InterPro" id="IPR052894">
    <property type="entry name" value="AsmA-related"/>
</dbReference>
<keyword evidence="2" id="KW-1185">Reference proteome</keyword>
<dbReference type="STRING" id="686796.SAMN04488104_102223"/>
<reference evidence="2" key="1">
    <citation type="submission" date="2016-10" db="EMBL/GenBank/DDBJ databases">
        <authorList>
            <person name="Varghese N."/>
            <person name="Submissions S."/>
        </authorList>
    </citation>
    <scope>NUCLEOTIDE SEQUENCE [LARGE SCALE GENOMIC DNA]</scope>
    <source>
        <strain evidence="2">DSM 23095</strain>
    </source>
</reference>
<dbReference type="AlphaFoldDB" id="A0A1G6THC6"/>
<dbReference type="EMBL" id="FNAC01000022">
    <property type="protein sequence ID" value="SDD27827.1"/>
    <property type="molecule type" value="Genomic_DNA"/>
</dbReference>
<sequence length="997" mass="109867">MKKALIIILSVFVFLIGTALAIPYFFKDEIVARIQQELDEQIDATVYFDTQKIALSLFRNFPSVSANIADFGIVGKEMFQGDTLIQVDQLALDFSLSSVLFDDYPSLTGLHINGGDVFIRVLEDGTANYDIVKSTEEESDAPESNFKLGIDEISASGINLIYDDRSLDFTMALADIKAKGSGEFTLDVYDLPLEAEAIIADVIYEGVHYLNDKAFKGRTKLQVDLEQMNFVLEEGKFALNDFLFDLNGLIGLPEEGVLFDLTFMSPDTNFKNLLSLVPGMYSAQFSKIKTSGELAFDGFVKGLYSEEAYPSFDVNLKVENGEFQYPDLPTGVSAINLLFQAKNNTENLENTQVIIPNFSLKVGSNPISGNFRLENLRDYLMEGTLRGQLNLAELTSIFPIEGTQLSGNLAFDATAKGTYDSTLKKLPVINSSFTLQNGLVRNDEYPSALEDIHAKVSLSNQKGTMGDFFVDVQSFGFELEDERIEGKFQLRDFEKLNWDGNLTGTVDLEKITQIIPIEDTELKGKINANLSSTGSYAAVENNQYSAIQASGSMGIAGFYFKSTDYPQGVEIIKSTLDFNPRQANLTEFDAKLGKSPLQASGSLNNYLDYLLSETGVLRGELNLKSTRFDINEWLTESSSDSEESEMEVVPLPNNVDFAMNFVADEVLYDNLNLKEVQGKMMLKNGVLSFEEAGMKTLGGQIRMNGNYDPRDLTAPKFDFDLSVAELSIAQAFQSLNSIRAFAPIAQDITGKFNSSFKFSGLLGQDMMPLLSSINVEGILKIAEAALRDSKILEGVTRLTQLKDANTLQLKNLSIPIQIEDGRMDVKPFDVRLWDYQTTIQGTAGFDGSINYLLNMQVPAGRFGAQANSILASIAGTEANESTLIPLAINLSGSYSQPQISLAGGNSMESLLSNALKSRFDSEKENLQEKATAEFQAAQDSIKQQLKLKADSAQDSLKKALDKKTEEAKSEVVKEAKSILKNIVKPKKTEPDTSKTNN</sequence>